<accession>A0A4Q7E4P5</accession>
<sequence length="117" mass="12851">MTQQPCPLARMAILGQPLERQISIHWPQGKPKEAVYHINQPINQASEGGMANVANLDANLNELIKHGISLPMKHSQGNALTQLRIWVNTTRVIHPCPEKYNFVIPVGGLVAKSSRAG</sequence>
<dbReference type="RefSeq" id="WP_130199482.1">
    <property type="nucleotide sequence ID" value="NZ_QVFV01000004.1"/>
</dbReference>
<dbReference type="AlphaFoldDB" id="A0A4Q7E4P5"/>
<comment type="caution">
    <text evidence="1">The sequence shown here is derived from an EMBL/GenBank/DDBJ whole genome shotgun (WGS) entry which is preliminary data.</text>
</comment>
<evidence type="ECO:0000313" key="2">
    <source>
        <dbReference type="Proteomes" id="UP000292459"/>
    </source>
</evidence>
<dbReference type="EMBL" id="QVFV01000004">
    <property type="protein sequence ID" value="RZM77188.1"/>
    <property type="molecule type" value="Genomic_DNA"/>
</dbReference>
<reference evidence="1 2" key="1">
    <citation type="submission" date="2018-11" db="EMBL/GenBank/DDBJ databases">
        <title>Whole genome sequencing of an environmental sample.</title>
        <authorList>
            <person name="Sarangi A.N."/>
            <person name="Singh D."/>
            <person name="Tripathy S."/>
        </authorList>
    </citation>
    <scope>NUCLEOTIDE SEQUENCE [LARGE SCALE GENOMIC DNA]</scope>
    <source>
        <strain evidence="1 2">Lakshadweep</strain>
    </source>
</reference>
<dbReference type="Proteomes" id="UP000292459">
    <property type="component" value="Unassembled WGS sequence"/>
</dbReference>
<name>A0A4Q7E4P5_9CYAN</name>
<proteinExistence type="predicted"/>
<keyword evidence="2" id="KW-1185">Reference proteome</keyword>
<gene>
    <name evidence="1" type="ORF">DYY88_16190</name>
</gene>
<protein>
    <submittedName>
        <fullName evidence="1">Uncharacterized protein</fullName>
    </submittedName>
</protein>
<organism evidence="1 2">
    <name type="scientific">Leptolyngbya iicbica LK</name>
    <dbReference type="NCBI Taxonomy" id="2294035"/>
    <lineage>
        <taxon>Bacteria</taxon>
        <taxon>Bacillati</taxon>
        <taxon>Cyanobacteriota</taxon>
        <taxon>Cyanophyceae</taxon>
        <taxon>Leptolyngbyales</taxon>
        <taxon>Leptolyngbyaceae</taxon>
        <taxon>Leptolyngbya group</taxon>
        <taxon>Leptolyngbya</taxon>
        <taxon>Leptolyngbya iicbica</taxon>
    </lineage>
</organism>
<evidence type="ECO:0000313" key="1">
    <source>
        <dbReference type="EMBL" id="RZM77188.1"/>
    </source>
</evidence>